<dbReference type="InterPro" id="IPR013424">
    <property type="entry name" value="Ice-binding_C"/>
</dbReference>
<keyword evidence="2" id="KW-0732">Signal</keyword>
<feature type="chain" id="PRO_5020962797" evidence="2">
    <location>
        <begin position="23"/>
        <end position="275"/>
    </location>
</feature>
<dbReference type="Pfam" id="PF07589">
    <property type="entry name" value="PEP-CTERM"/>
    <property type="match status" value="1"/>
</dbReference>
<feature type="signal peptide" evidence="2">
    <location>
        <begin position="1"/>
        <end position="22"/>
    </location>
</feature>
<comment type="caution">
    <text evidence="4">The sequence shown here is derived from an EMBL/GenBank/DDBJ whole genome shotgun (WGS) entry which is preliminary data.</text>
</comment>
<keyword evidence="1" id="KW-0812">Transmembrane</keyword>
<dbReference type="RefSeq" id="WP_133605263.1">
    <property type="nucleotide sequence ID" value="NZ_JAUFPJ010000013.1"/>
</dbReference>
<evidence type="ECO:0000313" key="4">
    <source>
        <dbReference type="EMBL" id="TDP05515.1"/>
    </source>
</evidence>
<evidence type="ECO:0000256" key="1">
    <source>
        <dbReference type="SAM" id="Phobius"/>
    </source>
</evidence>
<dbReference type="OrthoDB" id="8909466at2"/>
<evidence type="ECO:0000256" key="2">
    <source>
        <dbReference type="SAM" id="SignalP"/>
    </source>
</evidence>
<dbReference type="NCBIfam" id="TIGR02595">
    <property type="entry name" value="PEP_CTERM"/>
    <property type="match status" value="1"/>
</dbReference>
<feature type="transmembrane region" description="Helical" evidence="1">
    <location>
        <begin position="250"/>
        <end position="267"/>
    </location>
</feature>
<protein>
    <submittedName>
        <fullName evidence="4">Putative secreted protein with PEP-CTERM sorting signal</fullName>
    </submittedName>
</protein>
<gene>
    <name evidence="4" type="ORF">DFR39_11119</name>
</gene>
<dbReference type="Proteomes" id="UP000295357">
    <property type="component" value="Unassembled WGS sequence"/>
</dbReference>
<name>A0A4R6MT37_9BURK</name>
<accession>A0A4R6MT37</accession>
<keyword evidence="5" id="KW-1185">Reference proteome</keyword>
<evidence type="ECO:0000313" key="5">
    <source>
        <dbReference type="Proteomes" id="UP000295357"/>
    </source>
</evidence>
<dbReference type="EMBL" id="SNXE01000011">
    <property type="protein sequence ID" value="TDP05515.1"/>
    <property type="molecule type" value="Genomic_DNA"/>
</dbReference>
<keyword evidence="1" id="KW-1133">Transmembrane helix</keyword>
<keyword evidence="1" id="KW-0472">Membrane</keyword>
<dbReference type="AlphaFoldDB" id="A0A4R6MT37"/>
<organism evidence="4 5">
    <name type="scientific">Roseateles asaccharophilus</name>
    <dbReference type="NCBI Taxonomy" id="582607"/>
    <lineage>
        <taxon>Bacteria</taxon>
        <taxon>Pseudomonadati</taxon>
        <taxon>Pseudomonadota</taxon>
        <taxon>Betaproteobacteria</taxon>
        <taxon>Burkholderiales</taxon>
        <taxon>Sphaerotilaceae</taxon>
        <taxon>Roseateles</taxon>
    </lineage>
</organism>
<evidence type="ECO:0000259" key="3">
    <source>
        <dbReference type="Pfam" id="PF07589"/>
    </source>
</evidence>
<feature type="domain" description="Ice-binding protein C-terminal" evidence="3">
    <location>
        <begin position="246"/>
        <end position="270"/>
    </location>
</feature>
<reference evidence="4 5" key="1">
    <citation type="submission" date="2019-03" db="EMBL/GenBank/DDBJ databases">
        <title>Genomic Encyclopedia of Type Strains, Phase IV (KMG-IV): sequencing the most valuable type-strain genomes for metagenomic binning, comparative biology and taxonomic classification.</title>
        <authorList>
            <person name="Goeker M."/>
        </authorList>
    </citation>
    <scope>NUCLEOTIDE SEQUENCE [LARGE SCALE GENOMIC DNA]</scope>
    <source>
        <strain evidence="4 5">DSM 25082</strain>
    </source>
</reference>
<sequence>MNKTMKLIAAAAALGAAVPAFAKIEVGNNPELALVVFDDVNKVSFTKDLGTFADAFKTQFDGHSKAASLSWNVSGDANWDTFLGVANVSNLKWTVLGWDDIGGTAVGQKRLFTTALNTPKNLAAIPNWTNQQFTNAISAGQLGTFFGQLNVTGTHGTLANGSSVNFDTDVGNAYFGQPGSGEFYNGISTFSNANAVGQSSEFFYLTRSGTNQLNKVLVDRFESVGGVASTFTFSNQGGNAVLMAAAVPEPSTYAMLLGGLLALGLVVRRRTNERR</sequence>
<proteinExistence type="predicted"/>